<name>A0A392VLM5_9FABA</name>
<dbReference type="AlphaFoldDB" id="A0A392VLM5"/>
<feature type="non-terminal residue" evidence="2">
    <location>
        <position position="1"/>
    </location>
</feature>
<feature type="region of interest" description="Disordered" evidence="1">
    <location>
        <begin position="30"/>
        <end position="71"/>
    </location>
</feature>
<evidence type="ECO:0000256" key="1">
    <source>
        <dbReference type="SAM" id="MobiDB-lite"/>
    </source>
</evidence>
<reference evidence="2 3" key="1">
    <citation type="journal article" date="2018" name="Front. Plant Sci.">
        <title>Red Clover (Trifolium pratense) and Zigzag Clover (T. medium) - A Picture of Genomic Similarities and Differences.</title>
        <authorList>
            <person name="Dluhosova J."/>
            <person name="Istvanek J."/>
            <person name="Nedelnik J."/>
            <person name="Repkova J."/>
        </authorList>
    </citation>
    <scope>NUCLEOTIDE SEQUENCE [LARGE SCALE GENOMIC DNA]</scope>
    <source>
        <strain evidence="3">cv. 10/8</strain>
        <tissue evidence="2">Leaf</tissue>
    </source>
</reference>
<sequence length="71" mass="7805">SCPPGADRSVISGPWSLDWLHDHNQGDAGVIFSARNRPKKGEHSGGRQKNVAQQDPKRRKAGGMLRHSLYS</sequence>
<evidence type="ECO:0000313" key="2">
    <source>
        <dbReference type="EMBL" id="MCI87891.1"/>
    </source>
</evidence>
<feature type="non-terminal residue" evidence="2">
    <location>
        <position position="71"/>
    </location>
</feature>
<evidence type="ECO:0000313" key="3">
    <source>
        <dbReference type="Proteomes" id="UP000265520"/>
    </source>
</evidence>
<dbReference type="EMBL" id="LXQA011178066">
    <property type="protein sequence ID" value="MCI87891.1"/>
    <property type="molecule type" value="Genomic_DNA"/>
</dbReference>
<dbReference type="Proteomes" id="UP000265520">
    <property type="component" value="Unassembled WGS sequence"/>
</dbReference>
<comment type="caution">
    <text evidence="2">The sequence shown here is derived from an EMBL/GenBank/DDBJ whole genome shotgun (WGS) entry which is preliminary data.</text>
</comment>
<organism evidence="2 3">
    <name type="scientific">Trifolium medium</name>
    <dbReference type="NCBI Taxonomy" id="97028"/>
    <lineage>
        <taxon>Eukaryota</taxon>
        <taxon>Viridiplantae</taxon>
        <taxon>Streptophyta</taxon>
        <taxon>Embryophyta</taxon>
        <taxon>Tracheophyta</taxon>
        <taxon>Spermatophyta</taxon>
        <taxon>Magnoliopsida</taxon>
        <taxon>eudicotyledons</taxon>
        <taxon>Gunneridae</taxon>
        <taxon>Pentapetalae</taxon>
        <taxon>rosids</taxon>
        <taxon>fabids</taxon>
        <taxon>Fabales</taxon>
        <taxon>Fabaceae</taxon>
        <taxon>Papilionoideae</taxon>
        <taxon>50 kb inversion clade</taxon>
        <taxon>NPAAA clade</taxon>
        <taxon>Hologalegina</taxon>
        <taxon>IRL clade</taxon>
        <taxon>Trifolieae</taxon>
        <taxon>Trifolium</taxon>
    </lineage>
</organism>
<protein>
    <submittedName>
        <fullName evidence="2">DUF4283 domain protein</fullName>
    </submittedName>
</protein>
<keyword evidence="3" id="KW-1185">Reference proteome</keyword>
<accession>A0A392VLM5</accession>
<proteinExistence type="predicted"/>